<keyword evidence="6 7" id="KW-0472">Membrane</keyword>
<reference evidence="8 10" key="2">
    <citation type="journal article" date="2013" name="Nature">
        <title>Insights into bilaterian evolution from three spiralian genomes.</title>
        <authorList>
            <person name="Simakov O."/>
            <person name="Marletaz F."/>
            <person name="Cho S.J."/>
            <person name="Edsinger-Gonzales E."/>
            <person name="Havlak P."/>
            <person name="Hellsten U."/>
            <person name="Kuo D.H."/>
            <person name="Larsson T."/>
            <person name="Lv J."/>
            <person name="Arendt D."/>
            <person name="Savage R."/>
            <person name="Osoegawa K."/>
            <person name="de Jong P."/>
            <person name="Grimwood J."/>
            <person name="Chapman J.A."/>
            <person name="Shapiro H."/>
            <person name="Aerts A."/>
            <person name="Otillar R.P."/>
            <person name="Terry A.Y."/>
            <person name="Boore J.L."/>
            <person name="Grigoriev I.V."/>
            <person name="Lindberg D.R."/>
            <person name="Seaver E.C."/>
            <person name="Weisblat D.A."/>
            <person name="Putnam N.H."/>
            <person name="Rokhsar D.S."/>
        </authorList>
    </citation>
    <scope>NUCLEOTIDE SEQUENCE</scope>
</reference>
<dbReference type="PANTHER" id="PTHR12889">
    <property type="entry name" value="GAMMA-SECRETASE SUBUNIT APH-1"/>
    <property type="match status" value="1"/>
</dbReference>
<dbReference type="Pfam" id="PF06105">
    <property type="entry name" value="Aph-1"/>
    <property type="match status" value="1"/>
</dbReference>
<evidence type="ECO:0000256" key="5">
    <source>
        <dbReference type="ARBA" id="ARBA00022989"/>
    </source>
</evidence>
<keyword evidence="3 7" id="KW-0812">Transmembrane</keyword>
<keyword evidence="5 7" id="KW-1133">Transmembrane helix</keyword>
<evidence type="ECO:0000313" key="10">
    <source>
        <dbReference type="Proteomes" id="UP000015101"/>
    </source>
</evidence>
<feature type="transmembrane region" description="Helical" evidence="7">
    <location>
        <begin position="116"/>
        <end position="141"/>
    </location>
</feature>
<dbReference type="InterPro" id="IPR009294">
    <property type="entry name" value="Aph-1"/>
</dbReference>
<dbReference type="AlphaFoldDB" id="T1G9Q4"/>
<dbReference type="OMA" id="DTNNYLH"/>
<dbReference type="GO" id="GO:0016485">
    <property type="term" value="P:protein processing"/>
    <property type="evidence" value="ECO:0000318"/>
    <property type="project" value="GO_Central"/>
</dbReference>
<dbReference type="EnsemblMetazoa" id="HelroT98923">
    <property type="protein sequence ID" value="HelroP98923"/>
    <property type="gene ID" value="HelroG98923"/>
</dbReference>
<dbReference type="GO" id="GO:0007219">
    <property type="term" value="P:Notch signaling pathway"/>
    <property type="evidence" value="ECO:0000318"/>
    <property type="project" value="GO_Central"/>
</dbReference>
<dbReference type="GO" id="GO:0007220">
    <property type="term" value="P:Notch receptor processing"/>
    <property type="evidence" value="ECO:0000318"/>
    <property type="project" value="GO_Central"/>
</dbReference>
<dbReference type="HOGENOM" id="CLU_086389_0_0_1"/>
<proteinExistence type="inferred from homology"/>
<dbReference type="InParanoid" id="T1G9Q4"/>
<dbReference type="CTD" id="20217800"/>
<sequence>MSMVEFLGCFLITIGPVLVLFFMTIAHDPILVILCIARLANFAFFWMLSLLVSSAWWLFFDVIIFKTKSVVGFGVVFAVLFQEMFRFLLFKLMKKAEHGLKTVWRSDSLFVNDNQLAYVAGLGFGSIHCIFNMVNLLAAMFGPGTAGLRGHSYDFFITSSFLSLGFLLLNILWGIIFFHGFRWGLYHQPVIVLISHFMVSACSILSFQFGVAWSIMLTLAMVISMAFYTYKVLGGSWQLLKRSFKFTEAFWYPSSSSSSTAAQPEDKAE</sequence>
<reference evidence="10" key="1">
    <citation type="submission" date="2012-12" db="EMBL/GenBank/DDBJ databases">
        <authorList>
            <person name="Hellsten U."/>
            <person name="Grimwood J."/>
            <person name="Chapman J.A."/>
            <person name="Shapiro H."/>
            <person name="Aerts A."/>
            <person name="Otillar R.P."/>
            <person name="Terry A.Y."/>
            <person name="Boore J.L."/>
            <person name="Simakov O."/>
            <person name="Marletaz F."/>
            <person name="Cho S.-J."/>
            <person name="Edsinger-Gonzales E."/>
            <person name="Havlak P."/>
            <person name="Kuo D.-H."/>
            <person name="Larsson T."/>
            <person name="Lv J."/>
            <person name="Arendt D."/>
            <person name="Savage R."/>
            <person name="Osoegawa K."/>
            <person name="de Jong P."/>
            <person name="Lindberg D.R."/>
            <person name="Seaver E.C."/>
            <person name="Weisblat D.A."/>
            <person name="Putnam N.H."/>
            <person name="Grigoriev I.V."/>
            <person name="Rokhsar D.S."/>
        </authorList>
    </citation>
    <scope>NUCLEOTIDE SEQUENCE</scope>
</reference>
<dbReference type="KEGG" id="hro:HELRODRAFT_98923"/>
<dbReference type="Proteomes" id="UP000015101">
    <property type="component" value="Unassembled WGS sequence"/>
</dbReference>
<evidence type="ECO:0000256" key="3">
    <source>
        <dbReference type="ARBA" id="ARBA00022692"/>
    </source>
</evidence>
<feature type="transmembrane region" description="Helical" evidence="7">
    <location>
        <begin position="153"/>
        <end position="178"/>
    </location>
</feature>
<dbReference type="FunCoup" id="T1G9Q4">
    <property type="interactions" value="707"/>
</dbReference>
<gene>
    <name evidence="9" type="primary">20217800</name>
    <name evidence="8" type="ORF">HELRODRAFT_98923</name>
</gene>
<dbReference type="GO" id="GO:0005783">
    <property type="term" value="C:endoplasmic reticulum"/>
    <property type="evidence" value="ECO:0000318"/>
    <property type="project" value="GO_Central"/>
</dbReference>
<accession>T1G9Q4</accession>
<keyword evidence="10" id="KW-1185">Reference proteome</keyword>
<protein>
    <recommendedName>
        <fullName evidence="11">Gamma-secretase subunit Aph-1</fullName>
    </recommendedName>
</protein>
<feature type="transmembrane region" description="Helical" evidence="7">
    <location>
        <begin position="39"/>
        <end position="59"/>
    </location>
</feature>
<evidence type="ECO:0000313" key="8">
    <source>
        <dbReference type="EMBL" id="ESO05470.1"/>
    </source>
</evidence>
<dbReference type="GO" id="GO:0030674">
    <property type="term" value="F:protein-macromolecule adaptor activity"/>
    <property type="evidence" value="ECO:0000318"/>
    <property type="project" value="GO_Central"/>
</dbReference>
<comment type="similarity">
    <text evidence="2">Belongs to the APH-1 family.</text>
</comment>
<evidence type="ECO:0008006" key="11">
    <source>
        <dbReference type="Google" id="ProtNLM"/>
    </source>
</evidence>
<dbReference type="EMBL" id="AMQM01003785">
    <property type="status" value="NOT_ANNOTATED_CDS"/>
    <property type="molecule type" value="Genomic_DNA"/>
</dbReference>
<evidence type="ECO:0000256" key="7">
    <source>
        <dbReference type="SAM" id="Phobius"/>
    </source>
</evidence>
<organism evidence="9 10">
    <name type="scientific">Helobdella robusta</name>
    <name type="common">Californian leech</name>
    <dbReference type="NCBI Taxonomy" id="6412"/>
    <lineage>
        <taxon>Eukaryota</taxon>
        <taxon>Metazoa</taxon>
        <taxon>Spiralia</taxon>
        <taxon>Lophotrochozoa</taxon>
        <taxon>Annelida</taxon>
        <taxon>Clitellata</taxon>
        <taxon>Hirudinea</taxon>
        <taxon>Rhynchobdellida</taxon>
        <taxon>Glossiphoniidae</taxon>
        <taxon>Helobdella</taxon>
    </lineage>
</organism>
<dbReference type="EMBL" id="KB096325">
    <property type="protein sequence ID" value="ESO05470.1"/>
    <property type="molecule type" value="Genomic_DNA"/>
</dbReference>
<evidence type="ECO:0000313" key="9">
    <source>
        <dbReference type="EnsemblMetazoa" id="HelroP98923"/>
    </source>
</evidence>
<dbReference type="OrthoDB" id="6507463at2759"/>
<dbReference type="RefSeq" id="XP_009016103.1">
    <property type="nucleotide sequence ID" value="XM_009017855.1"/>
</dbReference>
<evidence type="ECO:0000256" key="6">
    <source>
        <dbReference type="ARBA" id="ARBA00023136"/>
    </source>
</evidence>
<comment type="subcellular location">
    <subcellularLocation>
        <location evidence="1">Membrane</location>
        <topology evidence="1">Multi-pass membrane protein</topology>
    </subcellularLocation>
</comment>
<feature type="transmembrane region" description="Helical" evidence="7">
    <location>
        <begin position="190"/>
        <end position="209"/>
    </location>
</feature>
<evidence type="ECO:0000256" key="1">
    <source>
        <dbReference type="ARBA" id="ARBA00004141"/>
    </source>
</evidence>
<feature type="transmembrane region" description="Helical" evidence="7">
    <location>
        <begin position="71"/>
        <end position="89"/>
    </location>
</feature>
<keyword evidence="4" id="KW-0914">Notch signaling pathway</keyword>
<feature type="transmembrane region" description="Helical" evidence="7">
    <location>
        <begin position="6"/>
        <end position="27"/>
    </location>
</feature>
<feature type="transmembrane region" description="Helical" evidence="7">
    <location>
        <begin position="215"/>
        <end position="233"/>
    </location>
</feature>
<reference evidence="9" key="3">
    <citation type="submission" date="2015-06" db="UniProtKB">
        <authorList>
            <consortium name="EnsemblMetazoa"/>
        </authorList>
    </citation>
    <scope>IDENTIFICATION</scope>
</reference>
<dbReference type="STRING" id="6412.T1G9Q4"/>
<evidence type="ECO:0000256" key="4">
    <source>
        <dbReference type="ARBA" id="ARBA00022976"/>
    </source>
</evidence>
<dbReference type="GO" id="GO:0070765">
    <property type="term" value="C:gamma-secretase complex"/>
    <property type="evidence" value="ECO:0000318"/>
    <property type="project" value="GO_Central"/>
</dbReference>
<name>T1G9Q4_HELRO</name>
<dbReference type="eggNOG" id="KOG3972">
    <property type="taxonomic scope" value="Eukaryota"/>
</dbReference>
<dbReference type="GeneID" id="20217800"/>
<evidence type="ECO:0000256" key="2">
    <source>
        <dbReference type="ARBA" id="ARBA00005577"/>
    </source>
</evidence>